<keyword evidence="1" id="KW-0472">Membrane</keyword>
<reference evidence="3 4" key="1">
    <citation type="submission" date="2015-09" db="EMBL/GenBank/DDBJ databases">
        <authorList>
            <consortium name="Swine Surveillance"/>
        </authorList>
    </citation>
    <scope>NUCLEOTIDE SEQUENCE [LARGE SCALE GENOMIC DNA]</scope>
    <source>
        <strain evidence="3 4">CECT 5294</strain>
    </source>
</reference>
<feature type="transmembrane region" description="Helical" evidence="1">
    <location>
        <begin position="27"/>
        <end position="50"/>
    </location>
</feature>
<dbReference type="InterPro" id="IPR009936">
    <property type="entry name" value="DUF1468"/>
</dbReference>
<feature type="transmembrane region" description="Helical" evidence="1">
    <location>
        <begin position="103"/>
        <end position="135"/>
    </location>
</feature>
<feature type="domain" description="DUF1468" evidence="2">
    <location>
        <begin position="27"/>
        <end position="170"/>
    </location>
</feature>
<sequence length="186" mass="20392">MITGARGKLRACLGGKVETIMLTADRVLAAGIMVLSVYFMWHASALPIGWNGMTGGPGGGAFPFWLSGIMFLCAGGIVLRSFKDSAPFAKDDTPFFDPDTLRSVVVVTLALTATVAALPFAGAYIAIPMFLLWYLKIYGKHGWVLTGALTICTPVFLFFFFEVTLKILLPKGWTEPWFFPLYARFF</sequence>
<accession>A0A0P1FHY0</accession>
<feature type="transmembrane region" description="Helical" evidence="1">
    <location>
        <begin position="141"/>
        <end position="161"/>
    </location>
</feature>
<evidence type="ECO:0000256" key="1">
    <source>
        <dbReference type="SAM" id="Phobius"/>
    </source>
</evidence>
<proteinExistence type="predicted"/>
<gene>
    <name evidence="3" type="ORF">THS5294_01372</name>
</gene>
<feature type="transmembrane region" description="Helical" evidence="1">
    <location>
        <begin position="62"/>
        <end position="82"/>
    </location>
</feature>
<dbReference type="Proteomes" id="UP000051298">
    <property type="component" value="Unassembled WGS sequence"/>
</dbReference>
<evidence type="ECO:0000313" key="4">
    <source>
        <dbReference type="Proteomes" id="UP000051298"/>
    </source>
</evidence>
<keyword evidence="1" id="KW-0812">Transmembrane</keyword>
<organism evidence="3 4">
    <name type="scientific">Thalassobacter stenotrophicus</name>
    <dbReference type="NCBI Taxonomy" id="266809"/>
    <lineage>
        <taxon>Bacteria</taxon>
        <taxon>Pseudomonadati</taxon>
        <taxon>Pseudomonadota</taxon>
        <taxon>Alphaproteobacteria</taxon>
        <taxon>Rhodobacterales</taxon>
        <taxon>Roseobacteraceae</taxon>
        <taxon>Thalassobacter</taxon>
    </lineage>
</organism>
<name>A0A0P1FHY0_9RHOB</name>
<dbReference type="STRING" id="266809.PM03_14555"/>
<dbReference type="Pfam" id="PF07331">
    <property type="entry name" value="TctB"/>
    <property type="match status" value="1"/>
</dbReference>
<evidence type="ECO:0000259" key="2">
    <source>
        <dbReference type="Pfam" id="PF07331"/>
    </source>
</evidence>
<keyword evidence="1" id="KW-1133">Transmembrane helix</keyword>
<dbReference type="eggNOG" id="ENOG5032R9E">
    <property type="taxonomic scope" value="Bacteria"/>
</dbReference>
<protein>
    <submittedName>
        <fullName evidence="3">Tripartite tricarboxylate transporter TctB family protein</fullName>
    </submittedName>
</protein>
<evidence type="ECO:0000313" key="3">
    <source>
        <dbReference type="EMBL" id="CUH60083.1"/>
    </source>
</evidence>
<dbReference type="AlphaFoldDB" id="A0A0P1FHY0"/>
<dbReference type="EMBL" id="CYRX01000024">
    <property type="protein sequence ID" value="CUH60083.1"/>
    <property type="molecule type" value="Genomic_DNA"/>
</dbReference>